<dbReference type="Proteomes" id="UP000291485">
    <property type="component" value="Unassembled WGS sequence"/>
</dbReference>
<evidence type="ECO:0000256" key="6">
    <source>
        <dbReference type="ARBA" id="ARBA00023136"/>
    </source>
</evidence>
<evidence type="ECO:0000256" key="3">
    <source>
        <dbReference type="ARBA" id="ARBA00022452"/>
    </source>
</evidence>
<comment type="subcellular location">
    <subcellularLocation>
        <location evidence="1 8">Cell outer membrane</location>
        <topology evidence="1 8">Multi-pass membrane protein</topology>
    </subcellularLocation>
</comment>
<dbReference type="InterPro" id="IPR023996">
    <property type="entry name" value="TonB-dep_OMP_SusC/RagA"/>
</dbReference>
<evidence type="ECO:0000313" key="13">
    <source>
        <dbReference type="EMBL" id="TCD00029.1"/>
    </source>
</evidence>
<dbReference type="InterPro" id="IPR012910">
    <property type="entry name" value="Plug_dom"/>
</dbReference>
<evidence type="ECO:0000259" key="11">
    <source>
        <dbReference type="Pfam" id="PF00593"/>
    </source>
</evidence>
<evidence type="ECO:0000256" key="7">
    <source>
        <dbReference type="ARBA" id="ARBA00023237"/>
    </source>
</evidence>
<keyword evidence="2 8" id="KW-0813">Transport</keyword>
<evidence type="ECO:0000256" key="10">
    <source>
        <dbReference type="SAM" id="SignalP"/>
    </source>
</evidence>
<dbReference type="EMBL" id="SJSN01000026">
    <property type="protein sequence ID" value="TCD00029.1"/>
    <property type="molecule type" value="Genomic_DNA"/>
</dbReference>
<feature type="chain" id="PRO_5020921205" evidence="10">
    <location>
        <begin position="21"/>
        <end position="1083"/>
    </location>
</feature>
<keyword evidence="10" id="KW-0732">Signal</keyword>
<dbReference type="SUPFAM" id="SSF49464">
    <property type="entry name" value="Carboxypeptidase regulatory domain-like"/>
    <property type="match status" value="1"/>
</dbReference>
<keyword evidence="4 8" id="KW-0812">Transmembrane</keyword>
<comment type="similarity">
    <text evidence="8 9">Belongs to the TonB-dependent receptor family.</text>
</comment>
<name>A0A4R0NIH5_9SPHI</name>
<accession>A0A4R0NIH5</accession>
<keyword evidence="6 8" id="KW-0472">Membrane</keyword>
<dbReference type="RefSeq" id="WP_131562644.1">
    <property type="nucleotide sequence ID" value="NZ_SJSN01000026.1"/>
</dbReference>
<dbReference type="AlphaFoldDB" id="A0A4R0NIH5"/>
<comment type="caution">
    <text evidence="13">The sequence shown here is derived from an EMBL/GenBank/DDBJ whole genome shotgun (WGS) entry which is preliminary data.</text>
</comment>
<keyword evidence="7 8" id="KW-0998">Cell outer membrane</keyword>
<dbReference type="InterPro" id="IPR008969">
    <property type="entry name" value="CarboxyPept-like_regulatory"/>
</dbReference>
<feature type="domain" description="TonB-dependent receptor plug" evidence="12">
    <location>
        <begin position="117"/>
        <end position="223"/>
    </location>
</feature>
<dbReference type="Pfam" id="PF07715">
    <property type="entry name" value="Plug"/>
    <property type="match status" value="1"/>
</dbReference>
<sequence>MKKLLQSLFIFLCLATAGYAQDRTITGTVTAQEDNLPLPGVSVKIKGTQTGTVTSASGKFTITAATGSTLVFTYIGYKVKEATVGSSSVINASLENDANQLTEVVVTGAYGTKQTARSQVTNTQSLSGEKLNTVRSTNINNALAGKVAGIQVRSQSAAALGRNTAVRLRGAGGFGTGSGALYVVDGTILPNADDVNLDDIEDVSVLQGPAAAALLGSQAASGAILITTKKGKSTTGSGITLNLGAIFEDAYILPNYQNSYAGGNTADMTRYTWKSTDPVAWKALDGKYYPNYSDDSSWGPRMVGQEYIPWYAWYPGTDYSYKTASLTPNPDNARDFFQTGVTFNNSVSYTASGDKYNAKMTYGNQNTQGLIPNSSLVKNTFNFNSSYDLNKHFTVSANINYVKTILNGEINDGYSNLTTGSFSQWFHRDIDMNIMKELRGLTVPGLPGETIYASWNHSDPTSYDPSNPKAFYGGNYWYNPYSYTDLISQKNQRDRLYGNVAFTYKVNSDLKFTATYRKQQNTTFTENKARTELETSGNQTGFKGSYFSANTYSNRENYEVLGMYTKKIKDFTIDATAGTDIFKGESNYNQAGTNNGLSIPNLFTVNNSVDAPSVANYRQIEKYRALLARATVGYKDMVFLDGSIRNDWFSTLPSDHSGVLSKSIGASFVFTELLPKEAFGFLSEGKIRASYGEIPQALGTTNDSFGAYRYPGFAYGVNALKFNGNLLQNTPDALVDPDIRGAVAQSSEVGLDLKLFKRKISISATYWDKTETNYPRSVGVNAASGFSSILTNVGKITSNGLEFQLTASPVTLPNFSWTLSATYANLLSNKVVEVSDKYKVTRISVESVWGTTMPIMIHEAGYEWGQIWGNGKKRNADGVPLLDGNGHFVNDPNVYFGSVLPKHTGGLQNSFTLFKMIDINANIDYQVGGKFVSLSNQWGAYSGVTERTAGINDKGNPVRDKVADGGGVRVDGVDQTTGQAKTYYLEAQDYYQGLYNSKTFDDYIYDLTFIKLREVSIGYRIPVQKLGIAKFVQNATFSVVARNPVLIYAKTKDFDPSEISATSGETSQLPGTRGFGFNLRIGF</sequence>
<dbReference type="InterPro" id="IPR036942">
    <property type="entry name" value="Beta-barrel_TonB_sf"/>
</dbReference>
<protein>
    <submittedName>
        <fullName evidence="13">SusC/RagA family TonB-linked outer membrane protein</fullName>
    </submittedName>
</protein>
<dbReference type="GO" id="GO:0009279">
    <property type="term" value="C:cell outer membrane"/>
    <property type="evidence" value="ECO:0007669"/>
    <property type="project" value="UniProtKB-SubCell"/>
</dbReference>
<evidence type="ECO:0000256" key="2">
    <source>
        <dbReference type="ARBA" id="ARBA00022448"/>
    </source>
</evidence>
<evidence type="ECO:0000256" key="5">
    <source>
        <dbReference type="ARBA" id="ARBA00023077"/>
    </source>
</evidence>
<dbReference type="NCBIfam" id="TIGR04056">
    <property type="entry name" value="OMP_RagA_SusC"/>
    <property type="match status" value="1"/>
</dbReference>
<feature type="domain" description="TonB-dependent receptor-like beta-barrel" evidence="11">
    <location>
        <begin position="457"/>
        <end position="875"/>
    </location>
</feature>
<proteinExistence type="inferred from homology"/>
<evidence type="ECO:0000313" key="14">
    <source>
        <dbReference type="Proteomes" id="UP000291485"/>
    </source>
</evidence>
<evidence type="ECO:0000256" key="4">
    <source>
        <dbReference type="ARBA" id="ARBA00022692"/>
    </source>
</evidence>
<gene>
    <name evidence="13" type="ORF">EZ449_21065</name>
</gene>
<evidence type="ECO:0000256" key="9">
    <source>
        <dbReference type="RuleBase" id="RU003357"/>
    </source>
</evidence>
<dbReference type="InterPro" id="IPR039426">
    <property type="entry name" value="TonB-dep_rcpt-like"/>
</dbReference>
<keyword evidence="3 8" id="KW-1134">Transmembrane beta strand</keyword>
<dbReference type="Gene3D" id="2.60.40.1120">
    <property type="entry name" value="Carboxypeptidase-like, regulatory domain"/>
    <property type="match status" value="1"/>
</dbReference>
<dbReference type="InterPro" id="IPR000531">
    <property type="entry name" value="Beta-barrel_TonB"/>
</dbReference>
<dbReference type="PROSITE" id="PS52016">
    <property type="entry name" value="TONB_DEPENDENT_REC_3"/>
    <property type="match status" value="1"/>
</dbReference>
<dbReference type="Gene3D" id="2.170.130.10">
    <property type="entry name" value="TonB-dependent receptor, plug domain"/>
    <property type="match status" value="1"/>
</dbReference>
<dbReference type="Pfam" id="PF00593">
    <property type="entry name" value="TonB_dep_Rec_b-barrel"/>
    <property type="match status" value="1"/>
</dbReference>
<keyword evidence="14" id="KW-1185">Reference proteome</keyword>
<evidence type="ECO:0000256" key="8">
    <source>
        <dbReference type="PROSITE-ProRule" id="PRU01360"/>
    </source>
</evidence>
<dbReference type="Pfam" id="PF13715">
    <property type="entry name" value="CarbopepD_reg_2"/>
    <property type="match status" value="1"/>
</dbReference>
<evidence type="ECO:0000256" key="1">
    <source>
        <dbReference type="ARBA" id="ARBA00004571"/>
    </source>
</evidence>
<dbReference type="SUPFAM" id="SSF56935">
    <property type="entry name" value="Porins"/>
    <property type="match status" value="1"/>
</dbReference>
<dbReference type="OrthoDB" id="9768177at2"/>
<keyword evidence="5 9" id="KW-0798">TonB box</keyword>
<feature type="signal peptide" evidence="10">
    <location>
        <begin position="1"/>
        <end position="20"/>
    </location>
</feature>
<dbReference type="InterPro" id="IPR037066">
    <property type="entry name" value="Plug_dom_sf"/>
</dbReference>
<organism evidence="13 14">
    <name type="scientific">Pedobacter frigidisoli</name>
    <dbReference type="NCBI Taxonomy" id="2530455"/>
    <lineage>
        <taxon>Bacteria</taxon>
        <taxon>Pseudomonadati</taxon>
        <taxon>Bacteroidota</taxon>
        <taxon>Sphingobacteriia</taxon>
        <taxon>Sphingobacteriales</taxon>
        <taxon>Sphingobacteriaceae</taxon>
        <taxon>Pedobacter</taxon>
    </lineage>
</organism>
<reference evidence="13 14" key="1">
    <citation type="submission" date="2019-02" db="EMBL/GenBank/DDBJ databases">
        <title>Pedobacter sp. RP-3-11 sp. nov., isolated from Arctic soil.</title>
        <authorList>
            <person name="Dahal R.H."/>
        </authorList>
    </citation>
    <scope>NUCLEOTIDE SEQUENCE [LARGE SCALE GENOMIC DNA]</scope>
    <source>
        <strain evidence="13 14">RP-3-11</strain>
    </source>
</reference>
<dbReference type="Gene3D" id="2.40.170.20">
    <property type="entry name" value="TonB-dependent receptor, beta-barrel domain"/>
    <property type="match status" value="1"/>
</dbReference>
<evidence type="ECO:0000259" key="12">
    <source>
        <dbReference type="Pfam" id="PF07715"/>
    </source>
</evidence>